<dbReference type="EMBL" id="CM047940">
    <property type="protein sequence ID" value="KAI9904453.1"/>
    <property type="molecule type" value="Genomic_DNA"/>
</dbReference>
<reference evidence="1" key="1">
    <citation type="submission" date="2022-10" db="EMBL/GenBank/DDBJ databases">
        <title>Complete Genome of Trichothecium roseum strain YXFP-22015, a Plant Pathogen Isolated from Citrus.</title>
        <authorList>
            <person name="Wang Y."/>
            <person name="Zhu L."/>
        </authorList>
    </citation>
    <scope>NUCLEOTIDE SEQUENCE</scope>
    <source>
        <strain evidence="1">YXFP-22015</strain>
    </source>
</reference>
<sequence>MTQQVSIIEQELSPNPKMSSPPITHLSPDFSTPRTCLFHLKTLFLFTRSDFKTVMFPQTIFALSGIVSAASLTERGALTMAQIAPRVPCMFLWIWVNLLVEDIANQRHESAIVEDGVNKPWRPLPSGRLSRREARNLMMAAMPAALALSLYLGAFQPSICLMAFVYMYNDLEGSSSDIWLRNVLNAAGLMCFSWGALSVLAKPEGWGPVKEGGGILAKTILSATDGKLTERAYVWILVTGAVITTTVHAQDMPDVEGDALRGRSTVPLKYGQAWARWSLAVMVLFWSAICPTFFPAMPWYAWVAPTAIGLTMSVLSILNRGLRCDELVWKLWCLWVTTIYLLPVFSGTEADAISGASAL</sequence>
<comment type="caution">
    <text evidence="1">The sequence shown here is derived from an EMBL/GenBank/DDBJ whole genome shotgun (WGS) entry which is preliminary data.</text>
</comment>
<dbReference type="Proteomes" id="UP001163324">
    <property type="component" value="Chromosome 1"/>
</dbReference>
<organism evidence="1 2">
    <name type="scientific">Trichothecium roseum</name>
    <dbReference type="NCBI Taxonomy" id="47278"/>
    <lineage>
        <taxon>Eukaryota</taxon>
        <taxon>Fungi</taxon>
        <taxon>Dikarya</taxon>
        <taxon>Ascomycota</taxon>
        <taxon>Pezizomycotina</taxon>
        <taxon>Sordariomycetes</taxon>
        <taxon>Hypocreomycetidae</taxon>
        <taxon>Hypocreales</taxon>
        <taxon>Hypocreales incertae sedis</taxon>
        <taxon>Trichothecium</taxon>
    </lineage>
</organism>
<evidence type="ECO:0000313" key="2">
    <source>
        <dbReference type="Proteomes" id="UP001163324"/>
    </source>
</evidence>
<name>A0ACC0VEB1_9HYPO</name>
<accession>A0ACC0VEB1</accession>
<keyword evidence="2" id="KW-1185">Reference proteome</keyword>
<evidence type="ECO:0000313" key="1">
    <source>
        <dbReference type="EMBL" id="KAI9904453.1"/>
    </source>
</evidence>
<proteinExistence type="predicted"/>
<gene>
    <name evidence="1" type="ORF">N3K66_000982</name>
</gene>
<protein>
    <submittedName>
        <fullName evidence="1">Uncharacterized protein</fullName>
    </submittedName>
</protein>